<organism evidence="8 9">
    <name type="scientific">Caldicellulosiruptor acetigenus (strain ATCC 700853 / DSM 12137 / I77R1B)</name>
    <name type="common">Caldicellulosiruptor kristjanssonii</name>
    <dbReference type="NCBI Taxonomy" id="632335"/>
    <lineage>
        <taxon>Bacteria</taxon>
        <taxon>Bacillati</taxon>
        <taxon>Bacillota</taxon>
        <taxon>Bacillota incertae sedis</taxon>
        <taxon>Caldicellulosiruptorales</taxon>
        <taxon>Caldicellulosiruptoraceae</taxon>
        <taxon>Caldicellulosiruptor</taxon>
    </lineage>
</organism>
<comment type="similarity">
    <text evidence="1">Belongs to the 'phage' integrase family.</text>
</comment>
<dbReference type="eggNOG" id="COG4974">
    <property type="taxonomic scope" value="Bacteria"/>
</dbReference>
<accession>E4S5B3</accession>
<feature type="domain" description="Core-binding (CB)" evidence="7">
    <location>
        <begin position="1"/>
        <end position="86"/>
    </location>
</feature>
<dbReference type="Pfam" id="PF02899">
    <property type="entry name" value="Phage_int_SAM_1"/>
    <property type="match status" value="1"/>
</dbReference>
<dbReference type="GO" id="GO:0006310">
    <property type="term" value="P:DNA recombination"/>
    <property type="evidence" value="ECO:0007669"/>
    <property type="project" value="UniProtKB-KW"/>
</dbReference>
<sequence length="290" mass="34170">MRLLEEFEQWLRAIDHTQKTVINYVKDIELFLKWYEQTTGEEFRPSAYNEFVLTQYKSYMLTVQKLKPSSVNRKIQALRKFGCFLVAKGYLQTNPAENLKQVKDVRDNLAPAALSKQDVFRLRKTVYMYGKIRDIAIIELFLNTGLRLSELANLKIEDIEIGERKGKLRVLGKGRKYREIPLNSEIRKILSQYLEKRKHIDCDFLFTTSTGKPLQPNSIYRLVKRYAERAGIELHPHMLRHTFAQTLIDKGTNVFDVKYLLGHEKLETTMRYKQPSREVQEKALENLYNS</sequence>
<dbReference type="InterPro" id="IPR013762">
    <property type="entry name" value="Integrase-like_cat_sf"/>
</dbReference>
<dbReference type="GO" id="GO:0015074">
    <property type="term" value="P:DNA integration"/>
    <property type="evidence" value="ECO:0007669"/>
    <property type="project" value="UniProtKB-KW"/>
</dbReference>
<dbReference type="InterPro" id="IPR050090">
    <property type="entry name" value="Tyrosine_recombinase_XerCD"/>
</dbReference>
<dbReference type="HOGENOM" id="CLU_027562_9_2_9"/>
<evidence type="ECO:0000256" key="5">
    <source>
        <dbReference type="PROSITE-ProRule" id="PRU01248"/>
    </source>
</evidence>
<dbReference type="InterPro" id="IPR044068">
    <property type="entry name" value="CB"/>
</dbReference>
<dbReference type="InterPro" id="IPR010998">
    <property type="entry name" value="Integrase_recombinase_N"/>
</dbReference>
<evidence type="ECO:0000256" key="4">
    <source>
        <dbReference type="ARBA" id="ARBA00023172"/>
    </source>
</evidence>
<dbReference type="Gene3D" id="1.10.443.10">
    <property type="entry name" value="Intergrase catalytic core"/>
    <property type="match status" value="1"/>
</dbReference>
<keyword evidence="2" id="KW-0229">DNA integration</keyword>
<dbReference type="PROSITE" id="PS51898">
    <property type="entry name" value="TYR_RECOMBINASE"/>
    <property type="match status" value="1"/>
</dbReference>
<name>E4S5B3_CALA7</name>
<evidence type="ECO:0000256" key="2">
    <source>
        <dbReference type="ARBA" id="ARBA00022908"/>
    </source>
</evidence>
<gene>
    <name evidence="8" type="ordered locus">Calkr_2079</name>
</gene>
<dbReference type="InterPro" id="IPR004107">
    <property type="entry name" value="Integrase_SAM-like_N"/>
</dbReference>
<evidence type="ECO:0000259" key="6">
    <source>
        <dbReference type="PROSITE" id="PS51898"/>
    </source>
</evidence>
<evidence type="ECO:0000313" key="8">
    <source>
        <dbReference type="EMBL" id="ADQ41547.1"/>
    </source>
</evidence>
<evidence type="ECO:0000313" key="9">
    <source>
        <dbReference type="Proteomes" id="UP000009256"/>
    </source>
</evidence>
<reference key="1">
    <citation type="submission" date="2010-11" db="EMBL/GenBank/DDBJ databases">
        <title>Complete sequence of chromosome of Caldicellulosiruptor kristjanssonii 177R1B.</title>
        <authorList>
            <consortium name="US DOE Joint Genome Institute"/>
            <person name="Lucas S."/>
            <person name="Copeland A."/>
            <person name="Lapidus A."/>
            <person name="Cheng J.-F."/>
            <person name="Bruce D."/>
            <person name="Goodwin L."/>
            <person name="Pitluck S."/>
            <person name="Davenport K."/>
            <person name="Detter J.C."/>
            <person name="Han C."/>
            <person name="Tapia R."/>
            <person name="Land M."/>
            <person name="Hauser L."/>
            <person name="Jeffries C."/>
            <person name="Kyrpides N."/>
            <person name="Ivanova N."/>
            <person name="Mikhailova N."/>
            <person name="Blumer-Schuette S.E."/>
            <person name="Kelly R.M."/>
            <person name="Woyke T."/>
        </authorList>
    </citation>
    <scope>NUCLEOTIDE SEQUENCE</scope>
    <source>
        <strain>177R1B</strain>
    </source>
</reference>
<dbReference type="Pfam" id="PF00589">
    <property type="entry name" value="Phage_integrase"/>
    <property type="match status" value="1"/>
</dbReference>
<dbReference type="STRING" id="632335.Calkr_2079"/>
<dbReference type="InterPro" id="IPR011010">
    <property type="entry name" value="DNA_brk_join_enz"/>
</dbReference>
<proteinExistence type="inferred from homology"/>
<dbReference type="Proteomes" id="UP000009256">
    <property type="component" value="Chromosome"/>
</dbReference>
<evidence type="ECO:0000256" key="1">
    <source>
        <dbReference type="ARBA" id="ARBA00008857"/>
    </source>
</evidence>
<dbReference type="AlphaFoldDB" id="E4S5B3"/>
<dbReference type="RefSeq" id="WP_013433268.1">
    <property type="nucleotide sequence ID" value="NC_014721.1"/>
</dbReference>
<keyword evidence="3 5" id="KW-0238">DNA-binding</keyword>
<dbReference type="PROSITE" id="PS51900">
    <property type="entry name" value="CB"/>
    <property type="match status" value="1"/>
</dbReference>
<reference evidence="8 9" key="2">
    <citation type="journal article" date="2011" name="J. Bacteriol.">
        <title>Complete genome sequences for the anaerobic, extremely thermophilic plant biomass-degrading bacteria Caldicellulosiruptor hydrothermalis, Caldicellulosiruptor kristjanssonii, Caldicellulosiruptor kronotskyensis, Caldicellulosiruptor owensenis, and Caldicellulosiruptor lactoaceticus.</title>
        <authorList>
            <person name="Blumer-Schuette S.E."/>
            <person name="Ozdemir I."/>
            <person name="Mistry D."/>
            <person name="Lucas S."/>
            <person name="Lapidus A."/>
            <person name="Cheng J.F."/>
            <person name="Goodwin L.A."/>
            <person name="Pitluck S."/>
            <person name="Land M.L."/>
            <person name="Hauser L.J."/>
            <person name="Woyke T."/>
            <person name="Mikhailova N."/>
            <person name="Pati A."/>
            <person name="Kyrpides N.C."/>
            <person name="Ivanova N."/>
            <person name="Detter J.C."/>
            <person name="Walston-Davenport K."/>
            <person name="Han S."/>
            <person name="Adams M.W."/>
            <person name="Kelly R.M."/>
        </authorList>
    </citation>
    <scope>NUCLEOTIDE SEQUENCE [LARGE SCALE GENOMIC DNA]</scope>
    <source>
        <strain evidence="9">ATCC 700853 / DSM 12137 / I77R1B</strain>
    </source>
</reference>
<dbReference type="PANTHER" id="PTHR30349:SF41">
    <property type="entry name" value="INTEGRASE_RECOMBINASE PROTEIN MJ0367-RELATED"/>
    <property type="match status" value="1"/>
</dbReference>
<dbReference type="InterPro" id="IPR002104">
    <property type="entry name" value="Integrase_catalytic"/>
</dbReference>
<dbReference type="GO" id="GO:0003677">
    <property type="term" value="F:DNA binding"/>
    <property type="evidence" value="ECO:0007669"/>
    <property type="project" value="UniProtKB-UniRule"/>
</dbReference>
<evidence type="ECO:0000256" key="3">
    <source>
        <dbReference type="ARBA" id="ARBA00023125"/>
    </source>
</evidence>
<dbReference type="KEGG" id="cki:Calkr_2079"/>
<feature type="domain" description="Tyr recombinase" evidence="6">
    <location>
        <begin position="109"/>
        <end position="285"/>
    </location>
</feature>
<dbReference type="PANTHER" id="PTHR30349">
    <property type="entry name" value="PHAGE INTEGRASE-RELATED"/>
    <property type="match status" value="1"/>
</dbReference>
<keyword evidence="9" id="KW-1185">Reference proteome</keyword>
<dbReference type="SUPFAM" id="SSF56349">
    <property type="entry name" value="DNA breaking-rejoining enzymes"/>
    <property type="match status" value="1"/>
</dbReference>
<protein>
    <submittedName>
        <fullName evidence="8">Integrase family protein</fullName>
    </submittedName>
</protein>
<keyword evidence="4" id="KW-0233">DNA recombination</keyword>
<dbReference type="EMBL" id="CP002326">
    <property type="protein sequence ID" value="ADQ41547.1"/>
    <property type="molecule type" value="Genomic_DNA"/>
</dbReference>
<dbReference type="Gene3D" id="1.10.150.130">
    <property type="match status" value="1"/>
</dbReference>
<evidence type="ECO:0000259" key="7">
    <source>
        <dbReference type="PROSITE" id="PS51900"/>
    </source>
</evidence>